<dbReference type="GO" id="GO:0046872">
    <property type="term" value="F:metal ion binding"/>
    <property type="evidence" value="ECO:0007669"/>
    <property type="project" value="UniProtKB-KW"/>
</dbReference>
<dbReference type="EC" id="4.1.1.36" evidence="3"/>
<feature type="region of interest" description="Phosphopantothenoylcysteine decarboxylase" evidence="3">
    <location>
        <begin position="1"/>
        <end position="206"/>
    </location>
</feature>
<keyword evidence="3 6" id="KW-0436">Ligase</keyword>
<proteinExistence type="inferred from homology"/>
<comment type="caution">
    <text evidence="3">Lacks conserved residue(s) required for the propagation of feature annotation.</text>
</comment>
<dbReference type="NCBIfam" id="TIGR00521">
    <property type="entry name" value="coaBC_dfp"/>
    <property type="match status" value="1"/>
</dbReference>
<feature type="binding site" evidence="3">
    <location>
        <position position="340"/>
    </location>
    <ligand>
        <name>CTP</name>
        <dbReference type="ChEBI" id="CHEBI:37563"/>
    </ligand>
</feature>
<dbReference type="GO" id="GO:0015937">
    <property type="term" value="P:coenzyme A biosynthetic process"/>
    <property type="evidence" value="ECO:0007669"/>
    <property type="project" value="UniProtKB-UniRule"/>
</dbReference>
<keyword evidence="2 3" id="KW-0456">Lyase</keyword>
<dbReference type="GO" id="GO:0071513">
    <property type="term" value="C:phosphopantothenoylcysteine decarboxylase complex"/>
    <property type="evidence" value="ECO:0007669"/>
    <property type="project" value="TreeGrafter"/>
</dbReference>
<dbReference type="EC" id="6.3.2.5" evidence="3"/>
<keyword evidence="3" id="KW-0288">FMN</keyword>
<dbReference type="InterPro" id="IPR005252">
    <property type="entry name" value="CoaBC"/>
</dbReference>
<comment type="cofactor">
    <cofactor evidence="3">
        <name>FMN</name>
        <dbReference type="ChEBI" id="CHEBI:58210"/>
    </cofactor>
    <text evidence="3">Binds 1 FMN per subunit.</text>
</comment>
<evidence type="ECO:0000259" key="4">
    <source>
        <dbReference type="Pfam" id="PF02441"/>
    </source>
</evidence>
<feature type="binding site" evidence="3">
    <location>
        <position position="358"/>
    </location>
    <ligand>
        <name>CTP</name>
        <dbReference type="ChEBI" id="CHEBI:37563"/>
    </ligand>
</feature>
<accession>F3KLR2</accession>
<feature type="binding site" evidence="3">
    <location>
        <position position="296"/>
    </location>
    <ligand>
        <name>CTP</name>
        <dbReference type="ChEBI" id="CHEBI:37563"/>
    </ligand>
</feature>
<comment type="similarity">
    <text evidence="3">In the C-terminal section; belongs to the PPC synthetase family.</text>
</comment>
<comment type="caution">
    <text evidence="6">The sequence shown here is derived from an EMBL/GenBank/DDBJ whole genome shotgun (WGS) entry which is preliminary data.</text>
</comment>
<evidence type="ECO:0000256" key="1">
    <source>
        <dbReference type="ARBA" id="ARBA00022793"/>
    </source>
</evidence>
<evidence type="ECO:0000313" key="6">
    <source>
        <dbReference type="EMBL" id="EGG41646.1"/>
    </source>
</evidence>
<sequence length="421" mass="46443">MTLKNKSIEKKNHPTLDIVGSYGVELTEKKIVLCIAGSVAAYKAIELARLLMRHGADVTCVTSKAVTKLVQPDYFKWATGNKVITKLTGDLEHIRLADYNKSDLIIVYPATANTLGKLANGIDDTPISTILTVGFGSKIPILMCPAMHASMYDNAAVKNNINFLKNKIEFLTPQMIEGKAKASEPEDVLDYVLKRFGFSSILKNKKVLMTAGPTIEYIDPIRVITNQSSGKTGVLLASELISSGAKVTLVYGPGIEKPPKGAKIIKISTSEEMFNAVKKEMNKKFDIVIMAAAISDYTPEKPSKNKIKSSRNKIKISLKKVPKTIDQIKKYQKDVFLVGFKAEANISKNNLIKLAKKKIIESNANMIIANDIGSIKYKKNPDNNEILIIDSNSVISSGWVKKEKIVKIIRKEIEKKLKSSN</sequence>
<comment type="similarity">
    <text evidence="3">In the N-terminal section; belongs to the HFCD (homo-oligomeric flavin containing Cys decarboxylase) superfamily.</text>
</comment>
<dbReference type="HAMAP" id="MF_02225">
    <property type="entry name" value="CoaBC"/>
    <property type="match status" value="1"/>
</dbReference>
<comment type="function">
    <text evidence="3">Catalyzes two sequential steps in the biosynthesis of coenzyme A. In the first step cysteine is conjugated to 4'-phosphopantothenate to form 4-phosphopantothenoylcysteine. In the second step the latter compound is decarboxylated to form 4'-phosphopantotheine.</text>
</comment>
<feature type="domain" description="Flavoprotein" evidence="4">
    <location>
        <begin position="29"/>
        <end position="194"/>
    </location>
</feature>
<dbReference type="GO" id="GO:0004632">
    <property type="term" value="F:phosphopantothenate--cysteine ligase activity"/>
    <property type="evidence" value="ECO:0007669"/>
    <property type="project" value="UniProtKB-UniRule"/>
</dbReference>
<keyword evidence="3" id="KW-0511">Multifunctional enzyme</keyword>
<dbReference type="InterPro" id="IPR007085">
    <property type="entry name" value="DNA/pantothenate-metab_flavo_C"/>
</dbReference>
<dbReference type="PATRIC" id="fig|886738.10.peg.1579"/>
<protein>
    <recommendedName>
        <fullName evidence="3">Coenzyme A biosynthesis bifunctional protein CoaBC</fullName>
    </recommendedName>
    <alternativeName>
        <fullName evidence="3">DNA/pantothenate metabolism flavoprotein</fullName>
    </alternativeName>
    <alternativeName>
        <fullName evidence="3">Phosphopantothenoylcysteine synthetase/decarboxylase</fullName>
        <shortName evidence="3">PPCS-PPCDC</shortName>
    </alternativeName>
    <domain>
        <recommendedName>
            <fullName evidence="3">Phosphopantothenoylcysteine decarboxylase</fullName>
            <shortName evidence="3">PPC decarboxylase</shortName>
            <shortName evidence="3">PPC-DC</shortName>
            <ecNumber evidence="3">4.1.1.36</ecNumber>
        </recommendedName>
        <alternativeName>
            <fullName evidence="3">CoaC</fullName>
        </alternativeName>
    </domain>
    <domain>
        <recommendedName>
            <fullName evidence="3">Phosphopantothenate--cysteine ligase</fullName>
            <ecNumber evidence="3">6.3.2.5</ecNumber>
        </recommendedName>
        <alternativeName>
            <fullName evidence="3">CoaB</fullName>
        </alternativeName>
        <alternativeName>
            <fullName evidence="3">Phosphopantothenoylcysteine synthetase</fullName>
            <shortName evidence="3">PPC synthetase</shortName>
            <shortName evidence="3">PPC-S</shortName>
        </alternativeName>
    </domain>
</protein>
<reference evidence="6" key="1">
    <citation type="journal article" date="2011" name="PLoS ONE">
        <title>Genome of a low-salinity ammonia-oxidizing archaeon determined by single-cell and metagenomic analysis.</title>
        <authorList>
            <person name="Blainey P.C."/>
            <person name="Mosier A.C."/>
            <person name="Potanina A."/>
            <person name="Francis C.A."/>
            <person name="Quake S.R."/>
        </authorList>
    </citation>
    <scope>NUCLEOTIDE SEQUENCE [LARGE SCALE GENOMIC DNA]</scope>
    <source>
        <strain evidence="6">SFB1</strain>
    </source>
</reference>
<organism evidence="6">
    <name type="scientific">Candidatus Nitrosarchaeum limnium SFB1</name>
    <dbReference type="NCBI Taxonomy" id="886738"/>
    <lineage>
        <taxon>Archaea</taxon>
        <taxon>Nitrososphaerota</taxon>
        <taxon>Nitrososphaeria</taxon>
        <taxon>Nitrosopumilales</taxon>
        <taxon>Nitrosopumilaceae</taxon>
        <taxon>Nitrosarchaeum</taxon>
    </lineage>
</organism>
<name>F3KLR2_9ARCH</name>
<evidence type="ECO:0000256" key="3">
    <source>
        <dbReference type="HAMAP-Rule" id="MF_02225"/>
    </source>
</evidence>
<dbReference type="AlphaFoldDB" id="F3KLR2"/>
<dbReference type="SUPFAM" id="SSF102645">
    <property type="entry name" value="CoaB-like"/>
    <property type="match status" value="1"/>
</dbReference>
<feature type="binding site" evidence="3">
    <location>
        <position position="306"/>
    </location>
    <ligand>
        <name>CTP</name>
        <dbReference type="ChEBI" id="CHEBI:37563"/>
    </ligand>
</feature>
<gene>
    <name evidence="3" type="primary">coaBC</name>
    <name evidence="6" type="ORF">Nlim_1445</name>
</gene>
<dbReference type="Proteomes" id="UP000004348">
    <property type="component" value="Chromosome"/>
</dbReference>
<evidence type="ECO:0000259" key="5">
    <source>
        <dbReference type="Pfam" id="PF04127"/>
    </source>
</evidence>
<dbReference type="SUPFAM" id="SSF52507">
    <property type="entry name" value="Homo-oligomeric flavin-containing Cys decarboxylases, HFCD"/>
    <property type="match status" value="1"/>
</dbReference>
<dbReference type="Gene3D" id="3.40.50.1950">
    <property type="entry name" value="Flavin prenyltransferase-like"/>
    <property type="match status" value="1"/>
</dbReference>
<keyword evidence="1 3" id="KW-0210">Decarboxylase</keyword>
<dbReference type="PANTHER" id="PTHR14359:SF6">
    <property type="entry name" value="PHOSPHOPANTOTHENOYLCYSTEINE DECARBOXYLASE"/>
    <property type="match status" value="1"/>
</dbReference>
<evidence type="ECO:0000256" key="2">
    <source>
        <dbReference type="ARBA" id="ARBA00023239"/>
    </source>
</evidence>
<dbReference type="InterPro" id="IPR035929">
    <property type="entry name" value="CoaB-like_sf"/>
</dbReference>
<dbReference type="InterPro" id="IPR036551">
    <property type="entry name" value="Flavin_trans-like"/>
</dbReference>
<keyword evidence="3" id="KW-0460">Magnesium</keyword>
<feature type="domain" description="DNA/pantothenate metabolism flavoprotein C-terminal" evidence="5">
    <location>
        <begin position="202"/>
        <end position="415"/>
    </location>
</feature>
<comment type="catalytic activity">
    <reaction evidence="3">
        <text>N-[(R)-4-phosphopantothenoyl]-L-cysteine + H(+) = (R)-4'-phosphopantetheine + CO2</text>
        <dbReference type="Rhea" id="RHEA:16793"/>
        <dbReference type="ChEBI" id="CHEBI:15378"/>
        <dbReference type="ChEBI" id="CHEBI:16526"/>
        <dbReference type="ChEBI" id="CHEBI:59458"/>
        <dbReference type="ChEBI" id="CHEBI:61723"/>
        <dbReference type="EC" id="4.1.1.36"/>
    </reaction>
</comment>
<dbReference type="STRING" id="886738.Nlim_1445"/>
<comment type="cofactor">
    <cofactor evidence="3">
        <name>Mg(2+)</name>
        <dbReference type="ChEBI" id="CHEBI:18420"/>
    </cofactor>
</comment>
<keyword evidence="3" id="KW-0285">Flavoprotein</keyword>
<dbReference type="PANTHER" id="PTHR14359">
    <property type="entry name" value="HOMO-OLIGOMERIC FLAVIN CONTAINING CYS DECARBOXYLASE FAMILY"/>
    <property type="match status" value="1"/>
</dbReference>
<keyword evidence="3" id="KW-0479">Metal-binding</keyword>
<comment type="catalytic activity">
    <reaction evidence="3">
        <text>(R)-4'-phosphopantothenate + L-cysteine + CTP = N-[(R)-4-phosphopantothenoyl]-L-cysteine + CMP + diphosphate + H(+)</text>
        <dbReference type="Rhea" id="RHEA:19397"/>
        <dbReference type="ChEBI" id="CHEBI:10986"/>
        <dbReference type="ChEBI" id="CHEBI:15378"/>
        <dbReference type="ChEBI" id="CHEBI:33019"/>
        <dbReference type="ChEBI" id="CHEBI:35235"/>
        <dbReference type="ChEBI" id="CHEBI:37563"/>
        <dbReference type="ChEBI" id="CHEBI:59458"/>
        <dbReference type="ChEBI" id="CHEBI:60377"/>
        <dbReference type="EC" id="6.3.2.5"/>
    </reaction>
</comment>
<dbReference type="GO" id="GO:0010181">
    <property type="term" value="F:FMN binding"/>
    <property type="evidence" value="ECO:0007669"/>
    <property type="project" value="UniProtKB-UniRule"/>
</dbReference>
<dbReference type="UniPathway" id="UPA00241"/>
<dbReference type="GO" id="GO:0004633">
    <property type="term" value="F:phosphopantothenoylcysteine decarboxylase activity"/>
    <property type="evidence" value="ECO:0007669"/>
    <property type="project" value="UniProtKB-UniRule"/>
</dbReference>
<dbReference type="InterPro" id="IPR003382">
    <property type="entry name" value="Flavoprotein"/>
</dbReference>
<dbReference type="Gene3D" id="3.40.50.10300">
    <property type="entry name" value="CoaB-like"/>
    <property type="match status" value="1"/>
</dbReference>
<dbReference type="Pfam" id="PF04127">
    <property type="entry name" value="DFP"/>
    <property type="match status" value="1"/>
</dbReference>
<feature type="region of interest" description="Phosphopantothenate--cysteine ligase" evidence="3">
    <location>
        <begin position="207"/>
        <end position="421"/>
    </location>
</feature>
<dbReference type="Pfam" id="PF02441">
    <property type="entry name" value="Flavoprotein"/>
    <property type="match status" value="1"/>
</dbReference>
<dbReference type="HOGENOM" id="CLU_033319_0_3_2"/>
<dbReference type="EMBL" id="AEGP01000050">
    <property type="protein sequence ID" value="EGG41646.1"/>
    <property type="molecule type" value="Genomic_DNA"/>
</dbReference>
<comment type="pathway">
    <text evidence="3">Cofactor biosynthesis; coenzyme A biosynthesis.</text>
</comment>
<dbReference type="GO" id="GO:0015941">
    <property type="term" value="P:pantothenate catabolic process"/>
    <property type="evidence" value="ECO:0007669"/>
    <property type="project" value="InterPro"/>
</dbReference>